<feature type="domain" description="Copper resistance protein D" evidence="11">
    <location>
        <begin position="309"/>
        <end position="407"/>
    </location>
</feature>
<keyword evidence="8 9" id="KW-0472">Membrane</keyword>
<dbReference type="Pfam" id="PF04234">
    <property type="entry name" value="CopC"/>
    <property type="match status" value="1"/>
</dbReference>
<reference evidence="12 13" key="1">
    <citation type="submission" date="2016-11" db="EMBL/GenBank/DDBJ databases">
        <authorList>
            <person name="Jaros S."/>
            <person name="Januszkiewicz K."/>
            <person name="Wedrychowicz H."/>
        </authorList>
    </citation>
    <scope>NUCLEOTIDE SEQUENCE [LARGE SCALE GENOMIC DNA]</scope>
    <source>
        <strain evidence="12 13">ATCC 23634</strain>
    </source>
</reference>
<dbReference type="Gene3D" id="2.60.40.1220">
    <property type="match status" value="1"/>
</dbReference>
<dbReference type="PANTHER" id="PTHR34820:SF4">
    <property type="entry name" value="INNER MEMBRANE PROTEIN YEBZ"/>
    <property type="match status" value="1"/>
</dbReference>
<keyword evidence="3 9" id="KW-0812">Transmembrane</keyword>
<evidence type="ECO:0000256" key="2">
    <source>
        <dbReference type="ARBA" id="ARBA00022475"/>
    </source>
</evidence>
<protein>
    <submittedName>
        <fullName evidence="12">Copper transport protein</fullName>
    </submittedName>
</protein>
<feature type="transmembrane region" description="Helical" evidence="9">
    <location>
        <begin position="390"/>
        <end position="409"/>
    </location>
</feature>
<evidence type="ECO:0000256" key="9">
    <source>
        <dbReference type="SAM" id="Phobius"/>
    </source>
</evidence>
<dbReference type="Proteomes" id="UP000183447">
    <property type="component" value="Unassembled WGS sequence"/>
</dbReference>
<dbReference type="InterPro" id="IPR014756">
    <property type="entry name" value="Ig_E-set"/>
</dbReference>
<sequence>MFVTSPFGRMVLVLGLLFSLISIQPAWAHAQLLSTTPPAGAVLADEPESLSLAFNEPVTALVMTLVAPDGTRTDLLDGTQSGETVVVALPPSSSEGTHVLSWRVVSTDGHPIGGSLVFSIGMPSGGPVASGPEGDRVVSVALWAAKAGVFIALFFGVGGAVFGAMTVLPPLARTLALALGTAGLVLAPVSLGLHGLDALALPPGDIVTPSPWSAGLATSYGMTAVALALAMLLALVAMLRPGLRLLAVPAWLGGAVALSLSGHAGAAEPQSLTRPAVALHVAGLLFWVGALPPLLLLLAQKNADADRGLARFSRVVPLAVGAILVSGVALAVIQMGPPGAHWLSPYGGILASKLLLLALLFALAIWNRWRLTGPALAGEIIARHRLRRSIRAEIVIIVLILGLVAGWRFTPPPRALAEATAAADRGVEATFVHVMDANAMVDMTVTPGRAGPVSIDLAVSDAAGAPAVPQAIMVTLSAPELGIEPLRYEAVVADGFWRVEGATIPIAGQWTISLDIRMSRFSLIRLETQLDIP</sequence>
<keyword evidence="6 9" id="KW-1133">Transmembrane helix</keyword>
<dbReference type="EMBL" id="FPKU01000003">
    <property type="protein sequence ID" value="SFZ86273.1"/>
    <property type="molecule type" value="Genomic_DNA"/>
</dbReference>
<dbReference type="InterPro" id="IPR007348">
    <property type="entry name" value="CopC_dom"/>
</dbReference>
<dbReference type="InterPro" id="IPR008457">
    <property type="entry name" value="Cu-R_CopD_dom"/>
</dbReference>
<feature type="transmembrane region" description="Helical" evidence="9">
    <location>
        <begin position="245"/>
        <end position="265"/>
    </location>
</feature>
<dbReference type="InterPro" id="IPR032694">
    <property type="entry name" value="CopC/D"/>
</dbReference>
<gene>
    <name evidence="12" type="ORF">SAMN02983003_3451</name>
</gene>
<feature type="transmembrane region" description="Helical" evidence="9">
    <location>
        <begin position="175"/>
        <end position="196"/>
    </location>
</feature>
<dbReference type="GO" id="GO:0046688">
    <property type="term" value="P:response to copper ion"/>
    <property type="evidence" value="ECO:0007669"/>
    <property type="project" value="InterPro"/>
</dbReference>
<feature type="transmembrane region" description="Helical" evidence="9">
    <location>
        <begin position="277"/>
        <end position="299"/>
    </location>
</feature>
<keyword evidence="5" id="KW-0732">Signal</keyword>
<dbReference type="PANTHER" id="PTHR34820">
    <property type="entry name" value="INNER MEMBRANE PROTEIN YEBZ"/>
    <property type="match status" value="1"/>
</dbReference>
<evidence type="ECO:0000256" key="6">
    <source>
        <dbReference type="ARBA" id="ARBA00022989"/>
    </source>
</evidence>
<dbReference type="GO" id="GO:0042597">
    <property type="term" value="C:periplasmic space"/>
    <property type="evidence" value="ECO:0007669"/>
    <property type="project" value="InterPro"/>
</dbReference>
<evidence type="ECO:0000259" key="11">
    <source>
        <dbReference type="Pfam" id="PF05425"/>
    </source>
</evidence>
<evidence type="ECO:0000256" key="4">
    <source>
        <dbReference type="ARBA" id="ARBA00022723"/>
    </source>
</evidence>
<keyword evidence="13" id="KW-1185">Reference proteome</keyword>
<dbReference type="STRING" id="665118.SAMN02983003_3451"/>
<dbReference type="GO" id="GO:0005507">
    <property type="term" value="F:copper ion binding"/>
    <property type="evidence" value="ECO:0007669"/>
    <property type="project" value="InterPro"/>
</dbReference>
<evidence type="ECO:0000256" key="3">
    <source>
        <dbReference type="ARBA" id="ARBA00022692"/>
    </source>
</evidence>
<feature type="domain" description="CopC" evidence="10">
    <location>
        <begin position="29"/>
        <end position="120"/>
    </location>
</feature>
<comment type="subcellular location">
    <subcellularLocation>
        <location evidence="1">Cell membrane</location>
        <topology evidence="1">Multi-pass membrane protein</topology>
    </subcellularLocation>
</comment>
<keyword evidence="2" id="KW-1003">Cell membrane</keyword>
<dbReference type="GO" id="GO:0005886">
    <property type="term" value="C:plasma membrane"/>
    <property type="evidence" value="ECO:0007669"/>
    <property type="project" value="UniProtKB-SubCell"/>
</dbReference>
<feature type="transmembrane region" description="Helical" evidence="9">
    <location>
        <begin position="147"/>
        <end position="168"/>
    </location>
</feature>
<feature type="transmembrane region" description="Helical" evidence="9">
    <location>
        <begin position="311"/>
        <end position="333"/>
    </location>
</feature>
<evidence type="ECO:0000256" key="7">
    <source>
        <dbReference type="ARBA" id="ARBA00023008"/>
    </source>
</evidence>
<feature type="transmembrane region" description="Helical" evidence="9">
    <location>
        <begin position="345"/>
        <end position="369"/>
    </location>
</feature>
<evidence type="ECO:0000256" key="5">
    <source>
        <dbReference type="ARBA" id="ARBA00022729"/>
    </source>
</evidence>
<dbReference type="RefSeq" id="WP_072345727.1">
    <property type="nucleotide sequence ID" value="NZ_FPKU01000003.1"/>
</dbReference>
<dbReference type="Pfam" id="PF05425">
    <property type="entry name" value="CopD"/>
    <property type="match status" value="1"/>
</dbReference>
<accession>A0A1K2I1R5</accession>
<feature type="transmembrane region" description="Helical" evidence="9">
    <location>
        <begin position="216"/>
        <end position="238"/>
    </location>
</feature>
<keyword evidence="7" id="KW-0186">Copper</keyword>
<evidence type="ECO:0000259" key="10">
    <source>
        <dbReference type="Pfam" id="PF04234"/>
    </source>
</evidence>
<dbReference type="InterPro" id="IPR014755">
    <property type="entry name" value="Cu-Rt/internalin_Ig-like"/>
</dbReference>
<dbReference type="GO" id="GO:0006825">
    <property type="term" value="P:copper ion transport"/>
    <property type="evidence" value="ECO:0007669"/>
    <property type="project" value="InterPro"/>
</dbReference>
<dbReference type="SUPFAM" id="SSF81296">
    <property type="entry name" value="E set domains"/>
    <property type="match status" value="1"/>
</dbReference>
<keyword evidence="4" id="KW-0479">Metal-binding</keyword>
<evidence type="ECO:0000313" key="13">
    <source>
        <dbReference type="Proteomes" id="UP000183447"/>
    </source>
</evidence>
<dbReference type="AlphaFoldDB" id="A0A1K2I1R5"/>
<evidence type="ECO:0000256" key="1">
    <source>
        <dbReference type="ARBA" id="ARBA00004651"/>
    </source>
</evidence>
<organism evidence="12 13">
    <name type="scientific">Devosia enhydra</name>
    <dbReference type="NCBI Taxonomy" id="665118"/>
    <lineage>
        <taxon>Bacteria</taxon>
        <taxon>Pseudomonadati</taxon>
        <taxon>Pseudomonadota</taxon>
        <taxon>Alphaproteobacteria</taxon>
        <taxon>Hyphomicrobiales</taxon>
        <taxon>Devosiaceae</taxon>
        <taxon>Devosia</taxon>
    </lineage>
</organism>
<evidence type="ECO:0000313" key="12">
    <source>
        <dbReference type="EMBL" id="SFZ86273.1"/>
    </source>
</evidence>
<proteinExistence type="predicted"/>
<evidence type="ECO:0000256" key="8">
    <source>
        <dbReference type="ARBA" id="ARBA00023136"/>
    </source>
</evidence>
<name>A0A1K2I1R5_9HYPH</name>